<proteinExistence type="predicted"/>
<dbReference type="EMBL" id="ADVG01000005">
    <property type="protein sequence ID" value="EFH80524.1"/>
    <property type="molecule type" value="Genomic_DNA"/>
</dbReference>
<keyword evidence="2" id="KW-1185">Reference proteome</keyword>
<evidence type="ECO:0000313" key="1">
    <source>
        <dbReference type="EMBL" id="EFH80524.1"/>
    </source>
</evidence>
<organism evidence="1 2">
    <name type="scientific">Ktedonobacter racemifer DSM 44963</name>
    <dbReference type="NCBI Taxonomy" id="485913"/>
    <lineage>
        <taxon>Bacteria</taxon>
        <taxon>Bacillati</taxon>
        <taxon>Chloroflexota</taxon>
        <taxon>Ktedonobacteria</taxon>
        <taxon>Ktedonobacterales</taxon>
        <taxon>Ktedonobacteraceae</taxon>
        <taxon>Ktedonobacter</taxon>
    </lineage>
</organism>
<name>D6U6B3_KTERA</name>
<dbReference type="AlphaFoldDB" id="D6U6B3"/>
<gene>
    <name evidence="1" type="ORF">Krac_1135</name>
</gene>
<evidence type="ECO:0000313" key="2">
    <source>
        <dbReference type="Proteomes" id="UP000004508"/>
    </source>
</evidence>
<dbReference type="STRING" id="485913.Krac_1135"/>
<reference evidence="1 2" key="1">
    <citation type="journal article" date="2011" name="Stand. Genomic Sci.">
        <title>Non-contiguous finished genome sequence and contextual data of the filamentous soil bacterium Ktedonobacter racemifer type strain (SOSP1-21).</title>
        <authorList>
            <person name="Chang Y.J."/>
            <person name="Land M."/>
            <person name="Hauser L."/>
            <person name="Chertkov O."/>
            <person name="Del Rio T.G."/>
            <person name="Nolan M."/>
            <person name="Copeland A."/>
            <person name="Tice H."/>
            <person name="Cheng J.F."/>
            <person name="Lucas S."/>
            <person name="Han C."/>
            <person name="Goodwin L."/>
            <person name="Pitluck S."/>
            <person name="Ivanova N."/>
            <person name="Ovchinikova G."/>
            <person name="Pati A."/>
            <person name="Chen A."/>
            <person name="Palaniappan K."/>
            <person name="Mavromatis K."/>
            <person name="Liolios K."/>
            <person name="Brettin T."/>
            <person name="Fiebig A."/>
            <person name="Rohde M."/>
            <person name="Abt B."/>
            <person name="Goker M."/>
            <person name="Detter J.C."/>
            <person name="Woyke T."/>
            <person name="Bristow J."/>
            <person name="Eisen J.A."/>
            <person name="Markowitz V."/>
            <person name="Hugenholtz P."/>
            <person name="Kyrpides N.C."/>
            <person name="Klenk H.P."/>
            <person name="Lapidus A."/>
        </authorList>
    </citation>
    <scope>NUCLEOTIDE SEQUENCE [LARGE SCALE GENOMIC DNA]</scope>
    <source>
        <strain evidence="2">DSM 44963</strain>
    </source>
</reference>
<comment type="caution">
    <text evidence="1">The sequence shown here is derived from an EMBL/GenBank/DDBJ whole genome shotgun (WGS) entry which is preliminary data.</text>
</comment>
<accession>D6U6B3</accession>
<dbReference type="Proteomes" id="UP000004508">
    <property type="component" value="Unassembled WGS sequence"/>
</dbReference>
<sequence length="226" mass="25142">MDPAFPILYSLPLESSRSYFSENISRAIDIGMDHSPIGGSIQSPCDPFAAKLVVSLFAFAIHGQGIEIKQTGFACIRLFGEDHANADQFRFILKHLNEASVRDLHEMLIHVFSQANLLLLQRILADDKRANPFGDQQIDQEAVGRVQIMLDAPVPSRRQLLDAPTSARTSQGLLEDCSLFIIILVTGLDATPINNDWNKARFVCALAWPDCPCQDQVQRADRDQLP</sequence>
<protein>
    <submittedName>
        <fullName evidence="1">Uncharacterized protein</fullName>
    </submittedName>
</protein>
<dbReference type="InParanoid" id="D6U6B3"/>